<dbReference type="RefSeq" id="WP_068768384.1">
    <property type="nucleotide sequence ID" value="NZ_CP109796.1"/>
</dbReference>
<dbReference type="GO" id="GO:0005886">
    <property type="term" value="C:plasma membrane"/>
    <property type="evidence" value="ECO:0007669"/>
    <property type="project" value="UniProtKB-SubCell"/>
</dbReference>
<keyword evidence="5 10" id="KW-0812">Transmembrane</keyword>
<dbReference type="AlphaFoldDB" id="A0A178IK83"/>
<evidence type="ECO:0000256" key="1">
    <source>
        <dbReference type="ARBA" id="ARBA00004651"/>
    </source>
</evidence>
<dbReference type="GO" id="GO:0015450">
    <property type="term" value="F:protein-transporting ATPase activity"/>
    <property type="evidence" value="ECO:0007669"/>
    <property type="project" value="UniProtKB-UniRule"/>
</dbReference>
<feature type="compositionally biased region" description="Low complexity" evidence="11">
    <location>
        <begin position="112"/>
        <end position="133"/>
    </location>
</feature>
<keyword evidence="13" id="KW-1185">Reference proteome</keyword>
<dbReference type="NCBIfam" id="TIGR00810">
    <property type="entry name" value="secG"/>
    <property type="match status" value="1"/>
</dbReference>
<comment type="subcellular location">
    <subcellularLocation>
        <location evidence="1 10">Cell membrane</location>
        <topology evidence="1 10">Multi-pass membrane protein</topology>
    </subcellularLocation>
</comment>
<dbReference type="Pfam" id="PF03840">
    <property type="entry name" value="SecG"/>
    <property type="match status" value="1"/>
</dbReference>
<keyword evidence="7 10" id="KW-1133">Transmembrane helix</keyword>
<evidence type="ECO:0000256" key="11">
    <source>
        <dbReference type="SAM" id="MobiDB-lite"/>
    </source>
</evidence>
<reference evidence="12 13" key="1">
    <citation type="submission" date="2016-01" db="EMBL/GenBank/DDBJ databases">
        <title>High potential of lignocellulose degradation of a new Verrucomicrobia species.</title>
        <authorList>
            <person name="Wang Y."/>
            <person name="Shi Y."/>
            <person name="Qiu Z."/>
            <person name="Liu S."/>
            <person name="Yang H."/>
        </authorList>
    </citation>
    <scope>NUCLEOTIDE SEQUENCE [LARGE SCALE GENOMIC DNA]</scope>
    <source>
        <strain evidence="12 13">TSB47</strain>
    </source>
</reference>
<evidence type="ECO:0000256" key="5">
    <source>
        <dbReference type="ARBA" id="ARBA00022692"/>
    </source>
</evidence>
<evidence type="ECO:0000256" key="7">
    <source>
        <dbReference type="ARBA" id="ARBA00022989"/>
    </source>
</evidence>
<keyword evidence="6 10" id="KW-0653">Protein transport</keyword>
<name>A0A178IK83_9BACT</name>
<dbReference type="STRING" id="1184151.AW736_00710"/>
<accession>A0A178IK83</accession>
<keyword evidence="8 10" id="KW-0811">Translocation</keyword>
<dbReference type="Proteomes" id="UP000078486">
    <property type="component" value="Unassembled WGS sequence"/>
</dbReference>
<dbReference type="OrthoDB" id="200003at2"/>
<gene>
    <name evidence="12" type="ORF">AW736_00710</name>
</gene>
<feature type="transmembrane region" description="Helical" evidence="10">
    <location>
        <begin position="7"/>
        <end position="25"/>
    </location>
</feature>
<evidence type="ECO:0000256" key="3">
    <source>
        <dbReference type="ARBA" id="ARBA00022448"/>
    </source>
</evidence>
<keyword evidence="3 10" id="KW-0813">Transport</keyword>
<evidence type="ECO:0000256" key="10">
    <source>
        <dbReference type="RuleBase" id="RU365087"/>
    </source>
</evidence>
<comment type="caution">
    <text evidence="12">The sequence shown here is derived from an EMBL/GenBank/DDBJ whole genome shotgun (WGS) entry which is preliminary data.</text>
</comment>
<comment type="similarity">
    <text evidence="2 10">Belongs to the SecG family.</text>
</comment>
<keyword evidence="9 10" id="KW-0472">Membrane</keyword>
<feature type="transmembrane region" description="Helical" evidence="10">
    <location>
        <begin position="57"/>
        <end position="75"/>
    </location>
</feature>
<sequence length="133" mass="13341">MNILIGIGTFILVIVSLFLVLIILMQKAKTDGGMGATLGGGAAEAAFGAETGNVLTSATRTTAIIFFVLAFLLYLGHIYTHSHHRAATALPDIPAPAAPATPAPDTTPAPVPANETAPAQDTAPAATAPAPAS</sequence>
<dbReference type="GO" id="GO:0065002">
    <property type="term" value="P:intracellular protein transmembrane transport"/>
    <property type="evidence" value="ECO:0007669"/>
    <property type="project" value="TreeGrafter"/>
</dbReference>
<evidence type="ECO:0000256" key="6">
    <source>
        <dbReference type="ARBA" id="ARBA00022927"/>
    </source>
</evidence>
<dbReference type="PANTHER" id="PTHR34182">
    <property type="entry name" value="PROTEIN-EXPORT MEMBRANE PROTEIN SECG"/>
    <property type="match status" value="1"/>
</dbReference>
<dbReference type="GO" id="GO:0009306">
    <property type="term" value="P:protein secretion"/>
    <property type="evidence" value="ECO:0007669"/>
    <property type="project" value="UniProtKB-UniRule"/>
</dbReference>
<evidence type="ECO:0000313" key="12">
    <source>
        <dbReference type="EMBL" id="OAM90300.1"/>
    </source>
</evidence>
<evidence type="ECO:0000256" key="9">
    <source>
        <dbReference type="ARBA" id="ARBA00023136"/>
    </source>
</evidence>
<protein>
    <recommendedName>
        <fullName evidence="10">Protein-export membrane protein SecG</fullName>
    </recommendedName>
</protein>
<dbReference type="InterPro" id="IPR004692">
    <property type="entry name" value="SecG"/>
</dbReference>
<dbReference type="PANTHER" id="PTHR34182:SF1">
    <property type="entry name" value="PROTEIN-EXPORT MEMBRANE PROTEIN SECG"/>
    <property type="match status" value="1"/>
</dbReference>
<feature type="region of interest" description="Disordered" evidence="11">
    <location>
        <begin position="93"/>
        <end position="133"/>
    </location>
</feature>
<comment type="function">
    <text evidence="10">Involved in protein export. Participates in an early event of protein translocation.</text>
</comment>
<proteinExistence type="inferred from homology"/>
<dbReference type="GO" id="GO:0043952">
    <property type="term" value="P:protein transport by the Sec complex"/>
    <property type="evidence" value="ECO:0007669"/>
    <property type="project" value="TreeGrafter"/>
</dbReference>
<dbReference type="EMBL" id="LRRQ01000061">
    <property type="protein sequence ID" value="OAM90300.1"/>
    <property type="molecule type" value="Genomic_DNA"/>
</dbReference>
<feature type="compositionally biased region" description="Pro residues" evidence="11">
    <location>
        <begin position="93"/>
        <end position="111"/>
    </location>
</feature>
<evidence type="ECO:0000256" key="8">
    <source>
        <dbReference type="ARBA" id="ARBA00023010"/>
    </source>
</evidence>
<evidence type="ECO:0000313" key="13">
    <source>
        <dbReference type="Proteomes" id="UP000078486"/>
    </source>
</evidence>
<organism evidence="12 13">
    <name type="scientific">Termitidicoccus mucosus</name>
    <dbReference type="NCBI Taxonomy" id="1184151"/>
    <lineage>
        <taxon>Bacteria</taxon>
        <taxon>Pseudomonadati</taxon>
        <taxon>Verrucomicrobiota</taxon>
        <taxon>Opitutia</taxon>
        <taxon>Opitutales</taxon>
        <taxon>Opitutaceae</taxon>
        <taxon>Termitidicoccus</taxon>
    </lineage>
</organism>
<keyword evidence="4 10" id="KW-1003">Cell membrane</keyword>
<evidence type="ECO:0000256" key="4">
    <source>
        <dbReference type="ARBA" id="ARBA00022475"/>
    </source>
</evidence>
<evidence type="ECO:0000256" key="2">
    <source>
        <dbReference type="ARBA" id="ARBA00008445"/>
    </source>
</evidence>